<reference evidence="2" key="1">
    <citation type="journal article" date="2019" name="Sci. Rep.">
        <title>Draft genome of Tanacetum cinerariifolium, the natural source of mosquito coil.</title>
        <authorList>
            <person name="Yamashiro T."/>
            <person name="Shiraishi A."/>
            <person name="Satake H."/>
            <person name="Nakayama K."/>
        </authorList>
    </citation>
    <scope>NUCLEOTIDE SEQUENCE</scope>
</reference>
<proteinExistence type="predicted"/>
<dbReference type="GO" id="GO:0003964">
    <property type="term" value="F:RNA-directed DNA polymerase activity"/>
    <property type="evidence" value="ECO:0007669"/>
    <property type="project" value="UniProtKB-KW"/>
</dbReference>
<keyword evidence="2" id="KW-0548">Nucleotidyltransferase</keyword>
<dbReference type="InterPro" id="IPR041588">
    <property type="entry name" value="Integrase_H2C2"/>
</dbReference>
<protein>
    <submittedName>
        <fullName evidence="2">Reverse transcriptase domain-containing protein</fullName>
    </submittedName>
</protein>
<evidence type="ECO:0000313" key="2">
    <source>
        <dbReference type="EMBL" id="GEW76725.1"/>
    </source>
</evidence>
<dbReference type="InterPro" id="IPR001584">
    <property type="entry name" value="Integrase_cat-core"/>
</dbReference>
<name>A0A699GWV5_TANCI</name>
<feature type="domain" description="Integrase catalytic" evidence="1">
    <location>
        <begin position="552"/>
        <end position="661"/>
    </location>
</feature>
<dbReference type="SUPFAM" id="SSF53098">
    <property type="entry name" value="Ribonuclease H-like"/>
    <property type="match status" value="1"/>
</dbReference>
<dbReference type="Pfam" id="PF17921">
    <property type="entry name" value="Integrase_H2C2"/>
    <property type="match status" value="1"/>
</dbReference>
<organism evidence="2">
    <name type="scientific">Tanacetum cinerariifolium</name>
    <name type="common">Dalmatian daisy</name>
    <name type="synonym">Chrysanthemum cinerariifolium</name>
    <dbReference type="NCBI Taxonomy" id="118510"/>
    <lineage>
        <taxon>Eukaryota</taxon>
        <taxon>Viridiplantae</taxon>
        <taxon>Streptophyta</taxon>
        <taxon>Embryophyta</taxon>
        <taxon>Tracheophyta</taxon>
        <taxon>Spermatophyta</taxon>
        <taxon>Magnoliopsida</taxon>
        <taxon>eudicotyledons</taxon>
        <taxon>Gunneridae</taxon>
        <taxon>Pentapetalae</taxon>
        <taxon>asterids</taxon>
        <taxon>campanulids</taxon>
        <taxon>Asterales</taxon>
        <taxon>Asteraceae</taxon>
        <taxon>Asteroideae</taxon>
        <taxon>Anthemideae</taxon>
        <taxon>Anthemidinae</taxon>
        <taxon>Tanacetum</taxon>
    </lineage>
</organism>
<keyword evidence="2" id="KW-0808">Transferase</keyword>
<dbReference type="PROSITE" id="PS50994">
    <property type="entry name" value="INTEGRASE"/>
    <property type="match status" value="1"/>
</dbReference>
<sequence length="692" mass="78271">MTTPATVKAIEETCVTCGGAHPYYDCIATDSNTLSACTATGTYNQGGPQNHVVTKWDHPNFHCNIIANPRGDLKAITTRSGVSYNGPHIPPLFSSLTKVVERVPEPKLTIPYPSRDTKQKLREKDDILALKFVDIFKNLHFNLSFTDALLHMPMFALMFKSLLNNKEKLFDLATTLVNKNCLAVILKKLPKKLGNPGKFLIPSITFKVVQTSKYSYNDAKSINKIDVIDVACEEYVQEVLGFLETPKSGNPILTLEPIIVSSSPSFTPFKGSDFILEEIKTFLRTPDELPNLDDDYYDTKGDILYLEKLLNEDPSLNLPLVKTEDLKQVDATMIKPSIEKPPKLELKELPSHLEYAFLEGTDKLPVIISKELKDEEKSALIKVLKSHKRDIAWKIFDIKGAKNLAADHLSRLENPHQDELKKINYRDISSRDSCQEAVDILTACHNGPTGGHYGANLTAKKVFDSGFYWPTIYRDAHDLVTRCDACQRQGKSHNVMKSLKMQFKFARFLTFGASTLWDHSRLLEGTNIFSWQLTICLNGWKQKRSPLYDARVVVKSLKSLFARFRTPRAIISDRGTHFFNDQLTKVMLKYGVTHRILTTYHPQKSGQVEVSNHGLKHILKSIVGENRAFLSDKLNDALWAFRTAFKTPIGCTPYKLVYGKACHLPIELEHKAYWALKHCNFDLKTAGDHQKV</sequence>
<dbReference type="InterPro" id="IPR012337">
    <property type="entry name" value="RNaseH-like_sf"/>
</dbReference>
<dbReference type="InterPro" id="IPR052160">
    <property type="entry name" value="Gypsy_RT_Integrase-like"/>
</dbReference>
<dbReference type="PANTHER" id="PTHR47266">
    <property type="entry name" value="ENDONUCLEASE-RELATED"/>
    <property type="match status" value="1"/>
</dbReference>
<dbReference type="GO" id="GO:0003676">
    <property type="term" value="F:nucleic acid binding"/>
    <property type="evidence" value="ECO:0007669"/>
    <property type="project" value="InterPro"/>
</dbReference>
<dbReference type="AlphaFoldDB" id="A0A699GWV5"/>
<evidence type="ECO:0000259" key="1">
    <source>
        <dbReference type="PROSITE" id="PS50994"/>
    </source>
</evidence>
<comment type="caution">
    <text evidence="2">The sequence shown here is derived from an EMBL/GenBank/DDBJ whole genome shotgun (WGS) entry which is preliminary data.</text>
</comment>
<dbReference type="EMBL" id="BKCJ010072990">
    <property type="protein sequence ID" value="GEW76725.1"/>
    <property type="molecule type" value="Genomic_DNA"/>
</dbReference>
<accession>A0A699GWV5</accession>
<dbReference type="Gene3D" id="3.30.420.10">
    <property type="entry name" value="Ribonuclease H-like superfamily/Ribonuclease H"/>
    <property type="match status" value="1"/>
</dbReference>
<dbReference type="Gene3D" id="1.10.340.70">
    <property type="match status" value="1"/>
</dbReference>
<keyword evidence="2" id="KW-0695">RNA-directed DNA polymerase</keyword>
<dbReference type="InterPro" id="IPR036397">
    <property type="entry name" value="RNaseH_sf"/>
</dbReference>
<gene>
    <name evidence="2" type="ORF">Tci_248701</name>
</gene>
<dbReference type="GO" id="GO:0015074">
    <property type="term" value="P:DNA integration"/>
    <property type="evidence" value="ECO:0007669"/>
    <property type="project" value="InterPro"/>
</dbReference>